<accession>S8DS79</accession>
<evidence type="ECO:0000313" key="1">
    <source>
        <dbReference type="EMBL" id="EPS65978.1"/>
    </source>
</evidence>
<name>S8DS79_9LAMI</name>
<dbReference type="PANTHER" id="PTHR37184:SF2">
    <property type="entry name" value="CLAVATA3_ESR (CLE)-RELATED PROTEIN 43"/>
    <property type="match status" value="1"/>
</dbReference>
<dbReference type="OrthoDB" id="1298458at2759"/>
<reference evidence="1 2" key="1">
    <citation type="journal article" date="2013" name="BMC Genomics">
        <title>The miniature genome of a carnivorous plant Genlisea aurea contains a low number of genes and short non-coding sequences.</title>
        <authorList>
            <person name="Leushkin E.V."/>
            <person name="Sutormin R.A."/>
            <person name="Nabieva E.R."/>
            <person name="Penin A.A."/>
            <person name="Kondrashov A.S."/>
            <person name="Logacheva M.D."/>
        </authorList>
    </citation>
    <scope>NUCLEOTIDE SEQUENCE [LARGE SCALE GENOMIC DNA]</scope>
</reference>
<dbReference type="InterPro" id="IPR040274">
    <property type="entry name" value="CLE27/CLE43"/>
</dbReference>
<protein>
    <submittedName>
        <fullName evidence="1">Uncharacterized protein</fullName>
    </submittedName>
</protein>
<keyword evidence="2" id="KW-1185">Reference proteome</keyword>
<proteinExistence type="predicted"/>
<sequence>MKSALNTFKSPSLVVAILVIWGFHVWVSGGSMEAAAAAIRILPDGVSSPVKKNATAGGFSVSEFHLNGTANFADSKRRIPSCPDPLHN</sequence>
<dbReference type="Proteomes" id="UP000015453">
    <property type="component" value="Unassembled WGS sequence"/>
</dbReference>
<evidence type="ECO:0000313" key="2">
    <source>
        <dbReference type="Proteomes" id="UP000015453"/>
    </source>
</evidence>
<organism evidence="1 2">
    <name type="scientific">Genlisea aurea</name>
    <dbReference type="NCBI Taxonomy" id="192259"/>
    <lineage>
        <taxon>Eukaryota</taxon>
        <taxon>Viridiplantae</taxon>
        <taxon>Streptophyta</taxon>
        <taxon>Embryophyta</taxon>
        <taxon>Tracheophyta</taxon>
        <taxon>Spermatophyta</taxon>
        <taxon>Magnoliopsida</taxon>
        <taxon>eudicotyledons</taxon>
        <taxon>Gunneridae</taxon>
        <taxon>Pentapetalae</taxon>
        <taxon>asterids</taxon>
        <taxon>lamiids</taxon>
        <taxon>Lamiales</taxon>
        <taxon>Lentibulariaceae</taxon>
        <taxon>Genlisea</taxon>
    </lineage>
</organism>
<dbReference type="AlphaFoldDB" id="S8DS79"/>
<dbReference type="PANTHER" id="PTHR37184">
    <property type="entry name" value="CLAVATA3/ESR (CLE)-RELATED PROTEIN 27"/>
    <property type="match status" value="1"/>
</dbReference>
<gene>
    <name evidence="1" type="ORF">M569_08799</name>
</gene>
<dbReference type="EMBL" id="AUSU01003930">
    <property type="protein sequence ID" value="EPS65978.1"/>
    <property type="molecule type" value="Genomic_DNA"/>
</dbReference>
<comment type="caution">
    <text evidence="1">The sequence shown here is derived from an EMBL/GenBank/DDBJ whole genome shotgun (WGS) entry which is preliminary data.</text>
</comment>